<accession>A0ABS3JBF9</accession>
<sequence>MKTLLIGDVHGLLPNYFKVLAEHRSSRSIQLGDFQDRQCLSYATIVRANHITIT</sequence>
<protein>
    <recommendedName>
        <fullName evidence="3">Calcineurin-like phosphoesterase domain-containing protein</fullName>
    </recommendedName>
</protein>
<name>A0ABS3JBF9_9BACT</name>
<proteinExistence type="predicted"/>
<comment type="caution">
    <text evidence="1">The sequence shown here is derived from an EMBL/GenBank/DDBJ whole genome shotgun (WGS) entry which is preliminary data.</text>
</comment>
<dbReference type="SUPFAM" id="SSF56300">
    <property type="entry name" value="Metallo-dependent phosphatases"/>
    <property type="match status" value="1"/>
</dbReference>
<evidence type="ECO:0000313" key="1">
    <source>
        <dbReference type="EMBL" id="MBO0947322.1"/>
    </source>
</evidence>
<gene>
    <name evidence="1" type="ORF">J2I46_01925</name>
</gene>
<dbReference type="InterPro" id="IPR029052">
    <property type="entry name" value="Metallo-depent_PP-like"/>
</dbReference>
<dbReference type="Proteomes" id="UP000664628">
    <property type="component" value="Unassembled WGS sequence"/>
</dbReference>
<organism evidence="1 2">
    <name type="scientific">Fibrella forsythiae</name>
    <dbReference type="NCBI Taxonomy" id="2817061"/>
    <lineage>
        <taxon>Bacteria</taxon>
        <taxon>Pseudomonadati</taxon>
        <taxon>Bacteroidota</taxon>
        <taxon>Cytophagia</taxon>
        <taxon>Cytophagales</taxon>
        <taxon>Spirosomataceae</taxon>
        <taxon>Fibrella</taxon>
    </lineage>
</organism>
<dbReference type="RefSeq" id="WP_207327238.1">
    <property type="nucleotide sequence ID" value="NZ_JAFMYW010000001.1"/>
</dbReference>
<keyword evidence="2" id="KW-1185">Reference proteome</keyword>
<evidence type="ECO:0008006" key="3">
    <source>
        <dbReference type="Google" id="ProtNLM"/>
    </source>
</evidence>
<evidence type="ECO:0000313" key="2">
    <source>
        <dbReference type="Proteomes" id="UP000664628"/>
    </source>
</evidence>
<reference evidence="1 2" key="1">
    <citation type="submission" date="2021-03" db="EMBL/GenBank/DDBJ databases">
        <title>Fibrella sp. HMF5405 genome sequencing and assembly.</title>
        <authorList>
            <person name="Kang H."/>
            <person name="Kim H."/>
            <person name="Bae S."/>
            <person name="Joh K."/>
        </authorList>
    </citation>
    <scope>NUCLEOTIDE SEQUENCE [LARGE SCALE GENOMIC DNA]</scope>
    <source>
        <strain evidence="1 2">HMF5405</strain>
    </source>
</reference>
<dbReference type="EMBL" id="JAFMYW010000001">
    <property type="protein sequence ID" value="MBO0947322.1"/>
    <property type="molecule type" value="Genomic_DNA"/>
</dbReference>